<feature type="compositionally biased region" description="Basic and acidic residues" evidence="1">
    <location>
        <begin position="1"/>
        <end position="10"/>
    </location>
</feature>
<organism evidence="3 4">
    <name type="scientific">Promicromonospora sukumoe</name>
    <dbReference type="NCBI Taxonomy" id="88382"/>
    <lineage>
        <taxon>Bacteria</taxon>
        <taxon>Bacillati</taxon>
        <taxon>Actinomycetota</taxon>
        <taxon>Actinomycetes</taxon>
        <taxon>Micrococcales</taxon>
        <taxon>Promicromonosporaceae</taxon>
        <taxon>Promicromonospora</taxon>
    </lineage>
</organism>
<evidence type="ECO:0000313" key="3">
    <source>
        <dbReference type="EMBL" id="MBA8808937.1"/>
    </source>
</evidence>
<accession>A0A7W3J9T6</accession>
<protein>
    <submittedName>
        <fullName evidence="3">Uncharacterized protein</fullName>
    </submittedName>
</protein>
<reference evidence="3 4" key="1">
    <citation type="submission" date="2020-07" db="EMBL/GenBank/DDBJ databases">
        <title>Sequencing the genomes of 1000 actinobacteria strains.</title>
        <authorList>
            <person name="Klenk H.-P."/>
        </authorList>
    </citation>
    <scope>NUCLEOTIDE SEQUENCE [LARGE SCALE GENOMIC DNA]</scope>
    <source>
        <strain evidence="3 4">DSM 44121</strain>
    </source>
</reference>
<keyword evidence="2" id="KW-1133">Transmembrane helix</keyword>
<feature type="transmembrane region" description="Helical" evidence="2">
    <location>
        <begin position="38"/>
        <end position="58"/>
    </location>
</feature>
<evidence type="ECO:0000256" key="2">
    <source>
        <dbReference type="SAM" id="Phobius"/>
    </source>
</evidence>
<feature type="region of interest" description="Disordered" evidence="1">
    <location>
        <begin position="1"/>
        <end position="34"/>
    </location>
</feature>
<feature type="compositionally biased region" description="Basic and acidic residues" evidence="1">
    <location>
        <begin position="21"/>
        <end position="30"/>
    </location>
</feature>
<evidence type="ECO:0000256" key="1">
    <source>
        <dbReference type="SAM" id="MobiDB-lite"/>
    </source>
</evidence>
<dbReference type="Proteomes" id="UP000540568">
    <property type="component" value="Unassembled WGS sequence"/>
</dbReference>
<gene>
    <name evidence="3" type="ORF">FHX71_002879</name>
</gene>
<comment type="caution">
    <text evidence="3">The sequence shown here is derived from an EMBL/GenBank/DDBJ whole genome shotgun (WGS) entry which is preliminary data.</text>
</comment>
<keyword evidence="4" id="KW-1185">Reference proteome</keyword>
<keyword evidence="2" id="KW-0812">Transmembrane</keyword>
<name>A0A7W3J9T6_9MICO</name>
<dbReference type="EMBL" id="JACGWV010000001">
    <property type="protein sequence ID" value="MBA8808937.1"/>
    <property type="molecule type" value="Genomic_DNA"/>
</dbReference>
<dbReference type="RefSeq" id="WP_182617380.1">
    <property type="nucleotide sequence ID" value="NZ_BAAATF010000003.1"/>
</dbReference>
<proteinExistence type="predicted"/>
<evidence type="ECO:0000313" key="4">
    <source>
        <dbReference type="Proteomes" id="UP000540568"/>
    </source>
</evidence>
<keyword evidence="2" id="KW-0472">Membrane</keyword>
<sequence length="293" mass="30285">MLVAHEEDAARLPSASADRVPSPEHDPQARRDRRLGNGLVGGLAGVVLIAAVVGVLGLRGGDDLDPVFAPTDAPTTLPVGEAAEDAGATEDVAGVPAGFPQSVDGAVSALMTYGNAAGAALFRTPQERAEIAERIFTDQGRAASGLTDEAAADAQERLGANALAGCAYEFGAYKVVSTGSYGVASSGPDEPAQLPFEVVVSTWAPCLSGVGGAQDTSDVDIRWTHHAATLRWDGRDWRVDSVVSPGGRVPAPDDPDDIAITFEERARLLGTGWMLPADATEEIPADFWSGGTR</sequence>
<dbReference type="AlphaFoldDB" id="A0A7W3J9T6"/>